<accession>A0ABU3AH81</accession>
<name>A0ABU3AH81_9ACTN</name>
<evidence type="ECO:0000256" key="1">
    <source>
        <dbReference type="SAM" id="MobiDB-lite"/>
    </source>
</evidence>
<dbReference type="RefSeq" id="WP_311570837.1">
    <property type="nucleotide sequence ID" value="NZ_JAVRFH010000002.1"/>
</dbReference>
<keyword evidence="3" id="KW-1185">Reference proteome</keyword>
<evidence type="ECO:0000313" key="2">
    <source>
        <dbReference type="EMBL" id="MDT0609255.1"/>
    </source>
</evidence>
<feature type="compositionally biased region" description="Low complexity" evidence="1">
    <location>
        <begin position="48"/>
        <end position="68"/>
    </location>
</feature>
<dbReference type="EMBL" id="JAVRFH010000002">
    <property type="protein sequence ID" value="MDT0609255.1"/>
    <property type="molecule type" value="Genomic_DNA"/>
</dbReference>
<feature type="region of interest" description="Disordered" evidence="1">
    <location>
        <begin position="1"/>
        <end position="94"/>
    </location>
</feature>
<dbReference type="Proteomes" id="UP001180724">
    <property type="component" value="Unassembled WGS sequence"/>
</dbReference>
<proteinExistence type="predicted"/>
<feature type="compositionally biased region" description="Basic and acidic residues" evidence="1">
    <location>
        <begin position="1"/>
        <end position="10"/>
    </location>
</feature>
<comment type="caution">
    <text evidence="2">The sequence shown here is derived from an EMBL/GenBank/DDBJ whole genome shotgun (WGS) entry which is preliminary data.</text>
</comment>
<sequence>MSDTNKDAKQKPTTTRAAESKARGAADKATAPASRAGQAAADKATAPASRAGQAAADKAADAASAAKAGTRRSAEAANGAVRTAAKGAEAGRRAVVTTSGQVAATAKTAWTVIAHRKLVAAGVGAGLTALSAASYAVGRRAGRHPHGPLTRLTGGRI</sequence>
<evidence type="ECO:0000313" key="3">
    <source>
        <dbReference type="Proteomes" id="UP001180724"/>
    </source>
</evidence>
<protein>
    <submittedName>
        <fullName evidence="2">Uncharacterized protein</fullName>
    </submittedName>
</protein>
<gene>
    <name evidence="2" type="ORF">RM812_03260</name>
</gene>
<reference evidence="2" key="1">
    <citation type="submission" date="2024-05" db="EMBL/GenBank/DDBJ databases">
        <title>30 novel species of actinomycetes from the DSMZ collection.</title>
        <authorList>
            <person name="Nouioui I."/>
        </authorList>
    </citation>
    <scope>NUCLEOTIDE SEQUENCE</scope>
    <source>
        <strain evidence="2">DSM 40712</strain>
    </source>
</reference>
<organism evidence="2 3">
    <name type="scientific">Streptomyces lancefieldiae</name>
    <dbReference type="NCBI Taxonomy" id="3075520"/>
    <lineage>
        <taxon>Bacteria</taxon>
        <taxon>Bacillati</taxon>
        <taxon>Actinomycetota</taxon>
        <taxon>Actinomycetes</taxon>
        <taxon>Kitasatosporales</taxon>
        <taxon>Streptomycetaceae</taxon>
        <taxon>Streptomyces</taxon>
    </lineage>
</organism>